<protein>
    <submittedName>
        <fullName evidence="1">Uncharacterized protein</fullName>
    </submittedName>
</protein>
<dbReference type="AlphaFoldDB" id="A0A3P8JZW5"/>
<sequence length="128" mass="13998">MDLPVNEQDRQALDAAAKTIGHQVTIEGDLYWARPRGAIAGHKCRFATSSHDDMVTYLRGRANRGTWTLDLQDPDVDIEAIGGTAVAITDRATGDRVEVSGGLLKVVPGEPVADFYTKEPARIGRWYC</sequence>
<proteinExistence type="predicted"/>
<evidence type="ECO:0000313" key="1">
    <source>
        <dbReference type="EMBL" id="VDR38819.1"/>
    </source>
</evidence>
<reference evidence="1 2" key="1">
    <citation type="submission" date="2018-12" db="EMBL/GenBank/DDBJ databases">
        <authorList>
            <consortium name="Pathogen Informatics"/>
        </authorList>
    </citation>
    <scope>NUCLEOTIDE SEQUENCE [LARGE SCALE GENOMIC DNA]</scope>
    <source>
        <strain evidence="1 2">NCTC10741</strain>
    </source>
</reference>
<dbReference type="EMBL" id="LR131273">
    <property type="protein sequence ID" value="VDR38819.1"/>
    <property type="molecule type" value="Genomic_DNA"/>
</dbReference>
<dbReference type="OrthoDB" id="9782160at2"/>
<gene>
    <name evidence="1" type="ORF">NCTC10741_01951</name>
</gene>
<accession>A0A3P8JZW5</accession>
<name>A0A3P8JZW5_TSUPA</name>
<dbReference type="RefSeq" id="WP_126196002.1">
    <property type="nucleotide sequence ID" value="NZ_CP085954.1"/>
</dbReference>
<evidence type="ECO:0000313" key="2">
    <source>
        <dbReference type="Proteomes" id="UP000271626"/>
    </source>
</evidence>
<dbReference type="Proteomes" id="UP000271626">
    <property type="component" value="Chromosome"/>
</dbReference>
<organism evidence="1 2">
    <name type="scientific">Tsukamurella paurometabola</name>
    <name type="common">Corynebacterium paurometabolum</name>
    <dbReference type="NCBI Taxonomy" id="2061"/>
    <lineage>
        <taxon>Bacteria</taxon>
        <taxon>Bacillati</taxon>
        <taxon>Actinomycetota</taxon>
        <taxon>Actinomycetes</taxon>
        <taxon>Mycobacteriales</taxon>
        <taxon>Tsukamurellaceae</taxon>
        <taxon>Tsukamurella</taxon>
    </lineage>
</organism>